<feature type="transmembrane region" description="Helical" evidence="6">
    <location>
        <begin position="251"/>
        <end position="271"/>
    </location>
</feature>
<evidence type="ECO:0000256" key="1">
    <source>
        <dbReference type="ARBA" id="ARBA00004651"/>
    </source>
</evidence>
<feature type="transmembrane region" description="Helical" evidence="6">
    <location>
        <begin position="172"/>
        <end position="193"/>
    </location>
</feature>
<dbReference type="Proteomes" id="UP000008229">
    <property type="component" value="Chromosome"/>
</dbReference>
<sequence>MEDSSRPRGGDTLVLALRDRALRSPEIGLIFALLVAIVAFTIVSPAFASGATVESTIRTIAFVGLVAIGQTMLLIAGEFDLSVGSVASLGAVVAAVLMTRASLPIPVAIALALCAGLGVGLVNGLLTVKVGLPALIVTLGMLFAARGGAYVISDGREVYPLPDGVRALAGSILGLPLSVWVFAALALVADAVVRRSGFGRRLYATGGNAEAAQLAGIRTDRVKIAAFAITGCLAALAGVLLMARLRSGDPQIGIEWELSVIAAVVVGGVSLRGGIGSIAGALLGVLFLQVVSTGLVIAGVESALQPVAVGVVMIAALAVDQLRRTRTA</sequence>
<evidence type="ECO:0000256" key="6">
    <source>
        <dbReference type="SAM" id="Phobius"/>
    </source>
</evidence>
<keyword evidence="5 6" id="KW-0472">Membrane</keyword>
<evidence type="ECO:0000256" key="5">
    <source>
        <dbReference type="ARBA" id="ARBA00023136"/>
    </source>
</evidence>
<reference evidence="8" key="2">
    <citation type="submission" date="2010-01" db="EMBL/GenBank/DDBJ databases">
        <title>The complete genome of Conexibacter woesei DSM 14684.</title>
        <authorList>
            <consortium name="US DOE Joint Genome Institute (JGI-PGF)"/>
            <person name="Lucas S."/>
            <person name="Copeland A."/>
            <person name="Lapidus A."/>
            <person name="Glavina del Rio T."/>
            <person name="Dalin E."/>
            <person name="Tice H."/>
            <person name="Bruce D."/>
            <person name="Goodwin L."/>
            <person name="Pitluck S."/>
            <person name="Kyrpides N."/>
            <person name="Mavromatis K."/>
            <person name="Ivanova N."/>
            <person name="Mikhailova N."/>
            <person name="Chertkov O."/>
            <person name="Brettin T."/>
            <person name="Detter J.C."/>
            <person name="Han C."/>
            <person name="Larimer F."/>
            <person name="Land M."/>
            <person name="Hauser L."/>
            <person name="Markowitz V."/>
            <person name="Cheng J.-F."/>
            <person name="Hugenholtz P."/>
            <person name="Woyke T."/>
            <person name="Wu D."/>
            <person name="Pukall R."/>
            <person name="Steenblock K."/>
            <person name="Schneider S."/>
            <person name="Klenk H.-P."/>
            <person name="Eisen J.A."/>
        </authorList>
    </citation>
    <scope>NUCLEOTIDE SEQUENCE [LARGE SCALE GENOMIC DNA]</scope>
    <source>
        <strain evidence="8">DSM 14684 / CIP 108061 / JCM 11494 / NBRC 100937 / ID131577</strain>
    </source>
</reference>
<feature type="transmembrane region" description="Helical" evidence="6">
    <location>
        <begin position="224"/>
        <end position="245"/>
    </location>
</feature>
<dbReference type="KEGG" id="cwo:Cwoe_2736"/>
<dbReference type="Pfam" id="PF02653">
    <property type="entry name" value="BPD_transp_2"/>
    <property type="match status" value="1"/>
</dbReference>
<keyword evidence="4 6" id="KW-1133">Transmembrane helix</keyword>
<dbReference type="HOGENOM" id="CLU_028880_0_2_11"/>
<gene>
    <name evidence="7" type="ordered locus">Cwoe_2736</name>
</gene>
<organism evidence="7 8">
    <name type="scientific">Conexibacter woesei (strain DSM 14684 / CCUG 47730 / CIP 108061 / JCM 11494 / NBRC 100937 / ID131577)</name>
    <dbReference type="NCBI Taxonomy" id="469383"/>
    <lineage>
        <taxon>Bacteria</taxon>
        <taxon>Bacillati</taxon>
        <taxon>Actinomycetota</taxon>
        <taxon>Thermoleophilia</taxon>
        <taxon>Solirubrobacterales</taxon>
        <taxon>Conexibacteraceae</taxon>
        <taxon>Conexibacter</taxon>
    </lineage>
</organism>
<evidence type="ECO:0000256" key="3">
    <source>
        <dbReference type="ARBA" id="ARBA00022692"/>
    </source>
</evidence>
<name>D3F9U3_CONWI</name>
<feature type="transmembrane region" description="Helical" evidence="6">
    <location>
        <begin position="59"/>
        <end position="76"/>
    </location>
</feature>
<feature type="transmembrane region" description="Helical" evidence="6">
    <location>
        <begin position="83"/>
        <end position="101"/>
    </location>
</feature>
<comment type="subcellular location">
    <subcellularLocation>
        <location evidence="1">Cell membrane</location>
        <topology evidence="1">Multi-pass membrane protein</topology>
    </subcellularLocation>
</comment>
<keyword evidence="8" id="KW-1185">Reference proteome</keyword>
<evidence type="ECO:0000256" key="2">
    <source>
        <dbReference type="ARBA" id="ARBA00022475"/>
    </source>
</evidence>
<dbReference type="STRING" id="469383.Cwoe_2736"/>
<keyword evidence="2" id="KW-1003">Cell membrane</keyword>
<feature type="transmembrane region" description="Helical" evidence="6">
    <location>
        <begin position="27"/>
        <end position="47"/>
    </location>
</feature>
<dbReference type="CDD" id="cd06579">
    <property type="entry name" value="TM_PBP1_transp_AraH_like"/>
    <property type="match status" value="1"/>
</dbReference>
<dbReference type="GO" id="GO:0005886">
    <property type="term" value="C:plasma membrane"/>
    <property type="evidence" value="ECO:0007669"/>
    <property type="project" value="UniProtKB-SubCell"/>
</dbReference>
<feature type="transmembrane region" description="Helical" evidence="6">
    <location>
        <begin position="303"/>
        <end position="322"/>
    </location>
</feature>
<feature type="transmembrane region" description="Helical" evidence="6">
    <location>
        <begin position="278"/>
        <end position="297"/>
    </location>
</feature>
<accession>D3F9U3</accession>
<dbReference type="eggNOG" id="COG1172">
    <property type="taxonomic scope" value="Bacteria"/>
</dbReference>
<proteinExistence type="predicted"/>
<dbReference type="PANTHER" id="PTHR32196">
    <property type="entry name" value="ABC TRANSPORTER PERMEASE PROTEIN YPHD-RELATED-RELATED"/>
    <property type="match status" value="1"/>
</dbReference>
<evidence type="ECO:0000313" key="8">
    <source>
        <dbReference type="Proteomes" id="UP000008229"/>
    </source>
</evidence>
<keyword evidence="3 6" id="KW-0812">Transmembrane</keyword>
<dbReference type="GO" id="GO:0022857">
    <property type="term" value="F:transmembrane transporter activity"/>
    <property type="evidence" value="ECO:0007669"/>
    <property type="project" value="InterPro"/>
</dbReference>
<protein>
    <submittedName>
        <fullName evidence="7">Inner-membrane translocator</fullName>
    </submittedName>
</protein>
<feature type="transmembrane region" description="Helical" evidence="6">
    <location>
        <begin position="107"/>
        <end position="126"/>
    </location>
</feature>
<evidence type="ECO:0000313" key="7">
    <source>
        <dbReference type="EMBL" id="ADB51155.1"/>
    </source>
</evidence>
<dbReference type="InterPro" id="IPR001851">
    <property type="entry name" value="ABC_transp_permease"/>
</dbReference>
<dbReference type="AlphaFoldDB" id="D3F9U3"/>
<evidence type="ECO:0000256" key="4">
    <source>
        <dbReference type="ARBA" id="ARBA00022989"/>
    </source>
</evidence>
<dbReference type="EMBL" id="CP001854">
    <property type="protein sequence ID" value="ADB51155.1"/>
    <property type="molecule type" value="Genomic_DNA"/>
</dbReference>
<feature type="transmembrane region" description="Helical" evidence="6">
    <location>
        <begin position="133"/>
        <end position="152"/>
    </location>
</feature>
<reference evidence="7 8" key="1">
    <citation type="journal article" date="2010" name="Stand. Genomic Sci.">
        <title>Complete genome sequence of Conexibacter woesei type strain (ID131577).</title>
        <authorList>
            <person name="Pukall R."/>
            <person name="Lapidus A."/>
            <person name="Glavina Del Rio T."/>
            <person name="Copeland A."/>
            <person name="Tice H."/>
            <person name="Cheng J.-F."/>
            <person name="Lucas S."/>
            <person name="Chen F."/>
            <person name="Nolan M."/>
            <person name="Bruce D."/>
            <person name="Goodwin L."/>
            <person name="Pitluck S."/>
            <person name="Mavromatis K."/>
            <person name="Ivanova N."/>
            <person name="Ovchinnikova G."/>
            <person name="Pati A."/>
            <person name="Chen A."/>
            <person name="Palaniappan K."/>
            <person name="Land M."/>
            <person name="Hauser L."/>
            <person name="Chang Y.-J."/>
            <person name="Jeffries C.D."/>
            <person name="Chain P."/>
            <person name="Meincke L."/>
            <person name="Sims D."/>
            <person name="Brettin T."/>
            <person name="Detter J.C."/>
            <person name="Rohde M."/>
            <person name="Goeker M."/>
            <person name="Bristow J."/>
            <person name="Eisen J.A."/>
            <person name="Markowitz V."/>
            <person name="Kyrpides N.C."/>
            <person name="Klenk H.-P."/>
            <person name="Hugenholtz P."/>
        </authorList>
    </citation>
    <scope>NUCLEOTIDE SEQUENCE [LARGE SCALE GENOMIC DNA]</scope>
    <source>
        <strain evidence="8">DSM 14684 / CIP 108061 / JCM 11494 / NBRC 100937 / ID131577</strain>
    </source>
</reference>